<organism evidence="1 2">
    <name type="scientific">Haemonchus placei</name>
    <name type="common">Barber's pole worm</name>
    <dbReference type="NCBI Taxonomy" id="6290"/>
    <lineage>
        <taxon>Eukaryota</taxon>
        <taxon>Metazoa</taxon>
        <taxon>Ecdysozoa</taxon>
        <taxon>Nematoda</taxon>
        <taxon>Chromadorea</taxon>
        <taxon>Rhabditida</taxon>
        <taxon>Rhabditina</taxon>
        <taxon>Rhabditomorpha</taxon>
        <taxon>Strongyloidea</taxon>
        <taxon>Trichostrongylidae</taxon>
        <taxon>Haemonchus</taxon>
    </lineage>
</organism>
<gene>
    <name evidence="1" type="ORF">HPLM_LOCUS16533</name>
</gene>
<dbReference type="Proteomes" id="UP000268014">
    <property type="component" value="Unassembled WGS sequence"/>
</dbReference>
<protein>
    <submittedName>
        <fullName evidence="1">Uncharacterized protein</fullName>
    </submittedName>
</protein>
<accession>A0A3P8AH34</accession>
<keyword evidence="2" id="KW-1185">Reference proteome</keyword>
<dbReference type="EMBL" id="UZAF01019465">
    <property type="protein sequence ID" value="VDO60425.1"/>
    <property type="molecule type" value="Genomic_DNA"/>
</dbReference>
<evidence type="ECO:0000313" key="2">
    <source>
        <dbReference type="Proteomes" id="UP000268014"/>
    </source>
</evidence>
<sequence length="61" mass="7251">MYRIYPIWWNAEQTRSMSRQWSKDPHSKHSNTGSIFSEYGAQFTITRDIYFWTTNGSASPE</sequence>
<dbReference type="AlphaFoldDB" id="A0A3P8AH34"/>
<evidence type="ECO:0000313" key="1">
    <source>
        <dbReference type="EMBL" id="VDO60425.1"/>
    </source>
</evidence>
<proteinExistence type="predicted"/>
<reference evidence="1 2" key="1">
    <citation type="submission" date="2018-11" db="EMBL/GenBank/DDBJ databases">
        <authorList>
            <consortium name="Pathogen Informatics"/>
        </authorList>
    </citation>
    <scope>NUCLEOTIDE SEQUENCE [LARGE SCALE GENOMIC DNA]</scope>
    <source>
        <strain evidence="1 2">MHpl1</strain>
    </source>
</reference>
<name>A0A3P8AH34_HAEPC</name>